<dbReference type="NCBIfam" id="NF003818">
    <property type="entry name" value="PRK05409.1"/>
    <property type="match status" value="1"/>
</dbReference>
<dbReference type="PANTHER" id="PTHR42194">
    <property type="entry name" value="UPF0276 PROTEIN HI_1600"/>
    <property type="match status" value="1"/>
</dbReference>
<dbReference type="EMBL" id="MAAO01000006">
    <property type="protein sequence ID" value="OUR96675.1"/>
    <property type="molecule type" value="Genomic_DNA"/>
</dbReference>
<dbReference type="InterPro" id="IPR007801">
    <property type="entry name" value="MbnB/TglH/ChrH"/>
</dbReference>
<dbReference type="AlphaFoldDB" id="A0A1Y5F7G6"/>
<dbReference type="SUPFAM" id="SSF51658">
    <property type="entry name" value="Xylose isomerase-like"/>
    <property type="match status" value="1"/>
</dbReference>
<dbReference type="Pfam" id="PF05114">
    <property type="entry name" value="MbnB_TglH_ChrH"/>
    <property type="match status" value="1"/>
</dbReference>
<protein>
    <recommendedName>
        <fullName evidence="3">DUF692 domain-containing protein</fullName>
    </recommendedName>
</protein>
<evidence type="ECO:0008006" key="3">
    <source>
        <dbReference type="Google" id="ProtNLM"/>
    </source>
</evidence>
<dbReference type="Gene3D" id="3.20.20.150">
    <property type="entry name" value="Divalent-metal-dependent TIM barrel enzymes"/>
    <property type="match status" value="1"/>
</dbReference>
<dbReference type="InterPro" id="IPR036237">
    <property type="entry name" value="Xyl_isomerase-like_sf"/>
</dbReference>
<dbReference type="Proteomes" id="UP000196531">
    <property type="component" value="Unassembled WGS sequence"/>
</dbReference>
<gene>
    <name evidence="1" type="ORF">A9Q84_10050</name>
</gene>
<name>A0A1Y5F7G6_9BACT</name>
<evidence type="ECO:0000313" key="2">
    <source>
        <dbReference type="Proteomes" id="UP000196531"/>
    </source>
</evidence>
<dbReference type="PANTHER" id="PTHR42194:SF1">
    <property type="entry name" value="UPF0276 PROTEIN HI_1600"/>
    <property type="match status" value="1"/>
</dbReference>
<organism evidence="1 2">
    <name type="scientific">Halobacteriovorax marinus</name>
    <dbReference type="NCBI Taxonomy" id="97084"/>
    <lineage>
        <taxon>Bacteria</taxon>
        <taxon>Pseudomonadati</taxon>
        <taxon>Bdellovibrionota</taxon>
        <taxon>Bacteriovoracia</taxon>
        <taxon>Bacteriovoracales</taxon>
        <taxon>Halobacteriovoraceae</taxon>
        <taxon>Halobacteriovorax</taxon>
    </lineage>
</organism>
<proteinExistence type="predicted"/>
<accession>A0A1Y5F7G6</accession>
<comment type="caution">
    <text evidence="1">The sequence shown here is derived from an EMBL/GenBank/DDBJ whole genome shotgun (WGS) entry which is preliminary data.</text>
</comment>
<evidence type="ECO:0000313" key="1">
    <source>
        <dbReference type="EMBL" id="OUR96675.1"/>
    </source>
</evidence>
<sequence length="281" mass="32296">MKVEHLTINSSAEVGVGLRAQHFKDVKNLSIEDTSPVAWFEVTTENILCSKGRGRKVVEDLRQNFPISLHGVSLSIATVENLNYDYLEKLKRLIHEVDPFMVSDHLCWTGTSKNNLHNLLPFPYTFENLEYLANKVSEVQDFLGREIALENLSAYLHFNENEIDESEFLKLLAKKSGCKILLDVNNIYVNSKNQNFNPKAYVDNIPKEAIAEIHLAGFTDMGDYLFDTHSCPVHSDVWQLYKYTLEQKGKIKTLIEWDEDIPKFFDLVEEASKAYSIMEKL</sequence>
<reference evidence="2" key="1">
    <citation type="journal article" date="2017" name="Proc. Natl. Acad. Sci. U.S.A.">
        <title>Simulation of Deepwater Horizon oil plume reveals substrate specialization within a complex community of hydrocarbon-degraders.</title>
        <authorList>
            <person name="Hu P."/>
            <person name="Dubinsky E.A."/>
            <person name="Probst A.J."/>
            <person name="Wang J."/>
            <person name="Sieber C.M.K."/>
            <person name="Tom L.M."/>
            <person name="Gardinali P."/>
            <person name="Banfield J.F."/>
            <person name="Atlas R.M."/>
            <person name="Andersen G.L."/>
        </authorList>
    </citation>
    <scope>NUCLEOTIDE SEQUENCE [LARGE SCALE GENOMIC DNA]</scope>
</reference>